<evidence type="ECO:0000313" key="2">
    <source>
        <dbReference type="Proteomes" id="UP000516314"/>
    </source>
</evidence>
<proteinExistence type="predicted"/>
<dbReference type="Proteomes" id="UP000516314">
    <property type="component" value="Chromosome 4"/>
</dbReference>
<name>A0A7G2EWJ8_ARATH</name>
<dbReference type="AlphaFoldDB" id="A0A7G2EWJ8"/>
<evidence type="ECO:0000313" key="1">
    <source>
        <dbReference type="EMBL" id="CAD5327267.1"/>
    </source>
</evidence>
<gene>
    <name evidence="1" type="ORF">AT9943_LOCUS14976</name>
</gene>
<organism evidence="1 2">
    <name type="scientific">Arabidopsis thaliana</name>
    <name type="common">Mouse-ear cress</name>
    <dbReference type="NCBI Taxonomy" id="3702"/>
    <lineage>
        <taxon>Eukaryota</taxon>
        <taxon>Viridiplantae</taxon>
        <taxon>Streptophyta</taxon>
        <taxon>Embryophyta</taxon>
        <taxon>Tracheophyta</taxon>
        <taxon>Spermatophyta</taxon>
        <taxon>Magnoliopsida</taxon>
        <taxon>eudicotyledons</taxon>
        <taxon>Gunneridae</taxon>
        <taxon>Pentapetalae</taxon>
        <taxon>rosids</taxon>
        <taxon>malvids</taxon>
        <taxon>Brassicales</taxon>
        <taxon>Brassicaceae</taxon>
        <taxon>Camelineae</taxon>
        <taxon>Arabidopsis</taxon>
    </lineage>
</organism>
<accession>A0A7G2EWJ8</accession>
<protein>
    <submittedName>
        <fullName evidence="1">(thale cress) hypothetical protein</fullName>
    </submittedName>
</protein>
<sequence length="149" mass="16048">MAEEDLEEKVEFAPVVSAVKREDERKASGLGLWRVATGSFQFVMPPGTVMARLGGVTSVCGEGAARSWPHHRPALGDKQVGKLLQCFMAEDRLCRAAIIMRMPIGHIAVSGWLTSRTAVNKWIALGVSSGDSRPCVAKRGTTRGEAPVM</sequence>
<reference evidence="1 2" key="1">
    <citation type="submission" date="2020-09" db="EMBL/GenBank/DDBJ databases">
        <authorList>
            <person name="Ashkenazy H."/>
        </authorList>
    </citation>
    <scope>NUCLEOTIDE SEQUENCE [LARGE SCALE GENOMIC DNA]</scope>
    <source>
        <strain evidence="2">cv. Cdm-0</strain>
    </source>
</reference>
<dbReference type="EMBL" id="LR881469">
    <property type="protein sequence ID" value="CAD5327267.1"/>
    <property type="molecule type" value="Genomic_DNA"/>
</dbReference>